<organism evidence="3">
    <name type="scientific">uncultured organism</name>
    <dbReference type="NCBI Taxonomy" id="155900"/>
    <lineage>
        <taxon>unclassified sequences</taxon>
        <taxon>environmental samples</taxon>
    </lineage>
</organism>
<dbReference type="Gene3D" id="3.10.580.10">
    <property type="entry name" value="CBS-domain"/>
    <property type="match status" value="2"/>
</dbReference>
<keyword evidence="1" id="KW-0129">CBS domain</keyword>
<dbReference type="Pfam" id="PF00571">
    <property type="entry name" value="CBS"/>
    <property type="match status" value="2"/>
</dbReference>
<feature type="domain" description="CBS" evidence="2">
    <location>
        <begin position="102"/>
        <end position="157"/>
    </location>
</feature>
<dbReference type="InterPro" id="IPR000644">
    <property type="entry name" value="CBS_dom"/>
</dbReference>
<evidence type="ECO:0000313" key="3">
    <source>
        <dbReference type="EMBL" id="AGF93170.1"/>
    </source>
</evidence>
<reference evidence="3" key="1">
    <citation type="journal article" date="2013" name="Syst. Appl. Microbiol.">
        <title>New insights into the archaeal diversity of a hypersaline microbial mat obtained by a metagenomic approach.</title>
        <authorList>
            <person name="Lopez-Lopez A."/>
            <person name="Richter M."/>
            <person name="Pena A."/>
            <person name="Tamames J."/>
            <person name="Rossello-Mora R."/>
        </authorList>
    </citation>
    <scope>NUCLEOTIDE SEQUENCE</scope>
</reference>
<dbReference type="CDD" id="cd02205">
    <property type="entry name" value="CBS_pair_SF"/>
    <property type="match status" value="1"/>
</dbReference>
<dbReference type="PROSITE" id="PS51371">
    <property type="entry name" value="CBS"/>
    <property type="match status" value="2"/>
</dbReference>
<dbReference type="InterPro" id="IPR051257">
    <property type="entry name" value="Diverse_CBS-Domain"/>
</dbReference>
<gene>
    <name evidence="3" type="ORF">FLSS-19_0003</name>
</gene>
<proteinExistence type="predicted"/>
<dbReference type="SMART" id="SM00116">
    <property type="entry name" value="CBS"/>
    <property type="match status" value="2"/>
</dbReference>
<dbReference type="EMBL" id="JX684084">
    <property type="protein sequence ID" value="AGF93170.1"/>
    <property type="molecule type" value="Genomic_DNA"/>
</dbReference>
<dbReference type="PANTHER" id="PTHR43080">
    <property type="entry name" value="CBS DOMAIN-CONTAINING PROTEIN CBSX3, MITOCHONDRIAL"/>
    <property type="match status" value="1"/>
</dbReference>
<dbReference type="SUPFAM" id="SSF54631">
    <property type="entry name" value="CBS-domain pair"/>
    <property type="match status" value="1"/>
</dbReference>
<evidence type="ECO:0000259" key="2">
    <source>
        <dbReference type="PROSITE" id="PS51371"/>
    </source>
</evidence>
<dbReference type="AlphaFoldDB" id="M1PPW7"/>
<feature type="domain" description="CBS" evidence="2">
    <location>
        <begin position="23"/>
        <end position="81"/>
    </location>
</feature>
<dbReference type="InterPro" id="IPR046342">
    <property type="entry name" value="CBS_dom_sf"/>
</dbReference>
<sequence length="157" mass="18040">MGTRDELSHNLKSFYKIKIKEVMETDFLKFEENNDLLDLLKEFKDPRISSAVIVDEENNLLGLVTQKSLLKFFKMPDRGAIFGTSILERIKTSRSSMMKDIMTKDPVTVNENESLDEAVRKMLETGKHHLPVVDQDRKVKGVLETGDIMILLRIVTL</sequence>
<protein>
    <submittedName>
        <fullName evidence="3">Protein containing Cystathionine beta-synthase, core domain protein</fullName>
    </submittedName>
</protein>
<name>M1PPW7_9ZZZZ</name>
<dbReference type="PANTHER" id="PTHR43080:SF2">
    <property type="entry name" value="CBS DOMAIN-CONTAINING PROTEIN"/>
    <property type="match status" value="1"/>
</dbReference>
<evidence type="ECO:0000256" key="1">
    <source>
        <dbReference type="ARBA" id="ARBA00023122"/>
    </source>
</evidence>
<accession>M1PPW7</accession>